<dbReference type="SMART" id="SM00342">
    <property type="entry name" value="HTH_ARAC"/>
    <property type="match status" value="1"/>
</dbReference>
<dbReference type="PATRIC" id="fig|626937.4.peg.3028"/>
<feature type="domain" description="Response regulatory" evidence="12">
    <location>
        <begin position="7"/>
        <end position="126"/>
    </location>
</feature>
<evidence type="ECO:0000256" key="1">
    <source>
        <dbReference type="ARBA" id="ARBA00004496"/>
    </source>
</evidence>
<dbReference type="CDD" id="cd17536">
    <property type="entry name" value="REC_YesN-like"/>
    <property type="match status" value="1"/>
</dbReference>
<organism evidence="13 14">
    <name type="scientific">Christensenella minuta</name>
    <dbReference type="NCBI Taxonomy" id="626937"/>
    <lineage>
        <taxon>Bacteria</taxon>
        <taxon>Bacillati</taxon>
        <taxon>Bacillota</taxon>
        <taxon>Clostridia</taxon>
        <taxon>Christensenellales</taxon>
        <taxon>Christensenellaceae</taxon>
        <taxon>Christensenella</taxon>
    </lineage>
</organism>
<dbReference type="Pfam" id="PF12833">
    <property type="entry name" value="HTH_18"/>
    <property type="match status" value="1"/>
</dbReference>
<evidence type="ECO:0000313" key="13">
    <source>
        <dbReference type="EMBL" id="KXK64030.1"/>
    </source>
</evidence>
<comment type="caution">
    <text evidence="13">The sequence shown here is derived from an EMBL/GenBank/DDBJ whole genome shotgun (WGS) entry which is preliminary data.</text>
</comment>
<evidence type="ECO:0000259" key="11">
    <source>
        <dbReference type="PROSITE" id="PS01124"/>
    </source>
</evidence>
<dbReference type="SUPFAM" id="SSF46689">
    <property type="entry name" value="Homeodomain-like"/>
    <property type="match status" value="2"/>
</dbReference>
<evidence type="ECO:0000256" key="9">
    <source>
        <dbReference type="ARBA" id="ARBA00024867"/>
    </source>
</evidence>
<dbReference type="AlphaFoldDB" id="A0A136Q009"/>
<gene>
    <name evidence="13" type="ORF">HMPREF3293_03078</name>
</gene>
<dbReference type="PANTHER" id="PTHR42713">
    <property type="entry name" value="HISTIDINE KINASE-RELATED"/>
    <property type="match status" value="1"/>
</dbReference>
<dbReference type="PROSITE" id="PS01124">
    <property type="entry name" value="HTH_ARAC_FAMILY_2"/>
    <property type="match status" value="1"/>
</dbReference>
<comment type="subcellular location">
    <subcellularLocation>
        <location evidence="1">Cytoplasm</location>
    </subcellularLocation>
</comment>
<keyword evidence="4 10" id="KW-0597">Phosphoprotein</keyword>
<evidence type="ECO:0000256" key="2">
    <source>
        <dbReference type="ARBA" id="ARBA00018672"/>
    </source>
</evidence>
<evidence type="ECO:0000256" key="10">
    <source>
        <dbReference type="PROSITE-ProRule" id="PRU00169"/>
    </source>
</evidence>
<dbReference type="SUPFAM" id="SSF52172">
    <property type="entry name" value="CheY-like"/>
    <property type="match status" value="1"/>
</dbReference>
<dbReference type="Gene3D" id="1.10.10.60">
    <property type="entry name" value="Homeodomain-like"/>
    <property type="match status" value="2"/>
</dbReference>
<dbReference type="SMART" id="SM00448">
    <property type="entry name" value="REC"/>
    <property type="match status" value="1"/>
</dbReference>
<dbReference type="GO" id="GO:0043565">
    <property type="term" value="F:sequence-specific DNA binding"/>
    <property type="evidence" value="ECO:0007669"/>
    <property type="project" value="InterPro"/>
</dbReference>
<keyword evidence="8" id="KW-0804">Transcription</keyword>
<evidence type="ECO:0000256" key="5">
    <source>
        <dbReference type="ARBA" id="ARBA00023012"/>
    </source>
</evidence>
<dbReference type="KEGG" id="cmiu:B1H56_13840"/>
<evidence type="ECO:0000313" key="14">
    <source>
        <dbReference type="Proteomes" id="UP000070366"/>
    </source>
</evidence>
<proteinExistence type="predicted"/>
<comment type="function">
    <text evidence="9">May play the central regulatory role in sporulation. It may be an element of the effector pathway responsible for the activation of sporulation genes in response to nutritional stress. Spo0A may act in concert with spo0H (a sigma factor) to control the expression of some genes that are critical to the sporulation process.</text>
</comment>
<evidence type="ECO:0000256" key="3">
    <source>
        <dbReference type="ARBA" id="ARBA00022490"/>
    </source>
</evidence>
<dbReference type="Proteomes" id="UP000070366">
    <property type="component" value="Unassembled WGS sequence"/>
</dbReference>
<dbReference type="PROSITE" id="PS00041">
    <property type="entry name" value="HTH_ARAC_FAMILY_1"/>
    <property type="match status" value="1"/>
</dbReference>
<evidence type="ECO:0000256" key="7">
    <source>
        <dbReference type="ARBA" id="ARBA00023125"/>
    </source>
</evidence>
<evidence type="ECO:0000259" key="12">
    <source>
        <dbReference type="PROSITE" id="PS50110"/>
    </source>
</evidence>
<keyword evidence="7" id="KW-0238">DNA-binding</keyword>
<dbReference type="STRING" id="626937.HMPREF3293_03078"/>
<dbReference type="OrthoDB" id="1769137at2"/>
<sequence length="266" mass="30500">MKEKLLNVMVVDDEALCLRGVTNSIDWEKYGFHVACDARDGQLALNHLEQSGQNIDLLLTDVCMPFMNGIQLIERIKEKEMDIGIIIMSAYDEFEYAQEAIRFGVNAYLLKPITEEALSPYLLKIREEKSLQEKNSKKIESIKRIMLGCDQLSDENSDLLNKAKCYMEKNIANSKLSLKEVSHYVGMSKNYFCTVFKKSQGISFLKYLNNLRIIKSIELLSTTNKRIYEIAEQVGYSDPTWFSTAFKAATGKSPSYFRTEDCNEKN</sequence>
<dbReference type="PANTHER" id="PTHR42713:SF3">
    <property type="entry name" value="TRANSCRIPTIONAL REGULATORY PROTEIN HPTR"/>
    <property type="match status" value="1"/>
</dbReference>
<dbReference type="InterPro" id="IPR011006">
    <property type="entry name" value="CheY-like_superfamily"/>
</dbReference>
<keyword evidence="14" id="KW-1185">Reference proteome</keyword>
<dbReference type="GO" id="GO:0003700">
    <property type="term" value="F:DNA-binding transcription factor activity"/>
    <property type="evidence" value="ECO:0007669"/>
    <property type="project" value="InterPro"/>
</dbReference>
<dbReference type="InterPro" id="IPR051552">
    <property type="entry name" value="HptR"/>
</dbReference>
<dbReference type="PRINTS" id="PR00032">
    <property type="entry name" value="HTHARAC"/>
</dbReference>
<keyword evidence="5" id="KW-0902">Two-component regulatory system</keyword>
<name>A0A136Q009_9FIRM</name>
<protein>
    <recommendedName>
        <fullName evidence="2">Stage 0 sporulation protein A homolog</fullName>
    </recommendedName>
</protein>
<dbReference type="EMBL" id="LSZW01000067">
    <property type="protein sequence ID" value="KXK64030.1"/>
    <property type="molecule type" value="Genomic_DNA"/>
</dbReference>
<dbReference type="Pfam" id="PF00072">
    <property type="entry name" value="Response_reg"/>
    <property type="match status" value="1"/>
</dbReference>
<dbReference type="InterPro" id="IPR018060">
    <property type="entry name" value="HTH_AraC"/>
</dbReference>
<keyword evidence="3" id="KW-0963">Cytoplasm</keyword>
<dbReference type="Gene3D" id="3.40.50.2300">
    <property type="match status" value="1"/>
</dbReference>
<dbReference type="InterPro" id="IPR020449">
    <property type="entry name" value="Tscrpt_reg_AraC-type_HTH"/>
</dbReference>
<keyword evidence="6" id="KW-0805">Transcription regulation</keyword>
<feature type="modified residue" description="4-aspartylphosphate" evidence="10">
    <location>
        <position position="61"/>
    </location>
</feature>
<dbReference type="GO" id="GO:0005737">
    <property type="term" value="C:cytoplasm"/>
    <property type="evidence" value="ECO:0007669"/>
    <property type="project" value="UniProtKB-SubCell"/>
</dbReference>
<dbReference type="RefSeq" id="WP_066522852.1">
    <property type="nucleotide sequence ID" value="NZ_CABMOF010000010.1"/>
</dbReference>
<dbReference type="InterPro" id="IPR009057">
    <property type="entry name" value="Homeodomain-like_sf"/>
</dbReference>
<feature type="domain" description="HTH araC/xylS-type" evidence="11">
    <location>
        <begin position="161"/>
        <end position="260"/>
    </location>
</feature>
<evidence type="ECO:0000256" key="8">
    <source>
        <dbReference type="ARBA" id="ARBA00023163"/>
    </source>
</evidence>
<dbReference type="PROSITE" id="PS50110">
    <property type="entry name" value="RESPONSE_REGULATORY"/>
    <property type="match status" value="1"/>
</dbReference>
<evidence type="ECO:0000256" key="4">
    <source>
        <dbReference type="ARBA" id="ARBA00022553"/>
    </source>
</evidence>
<dbReference type="InterPro" id="IPR018062">
    <property type="entry name" value="HTH_AraC-typ_CS"/>
</dbReference>
<evidence type="ECO:0000256" key="6">
    <source>
        <dbReference type="ARBA" id="ARBA00023015"/>
    </source>
</evidence>
<dbReference type="InterPro" id="IPR001789">
    <property type="entry name" value="Sig_transdc_resp-reg_receiver"/>
</dbReference>
<accession>A0A136Q009</accession>
<dbReference type="GO" id="GO:0000160">
    <property type="term" value="P:phosphorelay signal transduction system"/>
    <property type="evidence" value="ECO:0007669"/>
    <property type="project" value="UniProtKB-KW"/>
</dbReference>
<reference evidence="13 14" key="1">
    <citation type="submission" date="2016-02" db="EMBL/GenBank/DDBJ databases">
        <authorList>
            <person name="Wen L."/>
            <person name="He K."/>
            <person name="Yang H."/>
        </authorList>
    </citation>
    <scope>NUCLEOTIDE SEQUENCE [LARGE SCALE GENOMIC DNA]</scope>
    <source>
        <strain evidence="13 14">DSM 22607</strain>
    </source>
</reference>